<proteinExistence type="predicted"/>
<dbReference type="InParanoid" id="A0A1E7FEZ9"/>
<evidence type="ECO:0000313" key="1">
    <source>
        <dbReference type="EMBL" id="OEU16635.1"/>
    </source>
</evidence>
<dbReference type="KEGG" id="fcy:FRACYDRAFT_185515"/>
<dbReference type="SUPFAM" id="SSF56784">
    <property type="entry name" value="HAD-like"/>
    <property type="match status" value="1"/>
</dbReference>
<dbReference type="AlphaFoldDB" id="A0A1E7FEZ9"/>
<evidence type="ECO:0000313" key="2">
    <source>
        <dbReference type="Proteomes" id="UP000095751"/>
    </source>
</evidence>
<sequence length="195" mass="21360">MKESAGIRAVVFDKDNTLTAPYVNVIHPDAAKGLENAKEIFGPENVAIMSNSAGTKDDPNYEDAILIEEALGIAVIRHDEKKPGGLDSVLSHFDIEDPATLCMVGDRLLTDVVFGNLYSMLTVHTLPLCKGEENKGDNKVAKLVRSVENKGLYGNWFGSRILLKKEKLPKHKFWPGEGEAPLRIISIEDEGSTKS</sequence>
<protein>
    <submittedName>
        <fullName evidence="1">HAD-superfamily phosphatase</fullName>
    </submittedName>
</protein>
<dbReference type="Gene3D" id="3.40.50.1000">
    <property type="entry name" value="HAD superfamily/HAD-like"/>
    <property type="match status" value="1"/>
</dbReference>
<dbReference type="InterPro" id="IPR010021">
    <property type="entry name" value="PGPP1/Gep4"/>
</dbReference>
<gene>
    <name evidence="1" type="ORF">FRACYDRAFT_185515</name>
</gene>
<keyword evidence="2" id="KW-1185">Reference proteome</keyword>
<dbReference type="Pfam" id="PF09419">
    <property type="entry name" value="PGP_phosphatase"/>
    <property type="match status" value="1"/>
</dbReference>
<accession>A0A1E7FEZ9</accession>
<dbReference type="Proteomes" id="UP000095751">
    <property type="component" value="Unassembled WGS sequence"/>
</dbReference>
<dbReference type="GO" id="GO:0008962">
    <property type="term" value="F:phosphatidylglycerophosphatase activity"/>
    <property type="evidence" value="ECO:0007669"/>
    <property type="project" value="InterPro"/>
</dbReference>
<dbReference type="InterPro" id="IPR027706">
    <property type="entry name" value="PGP_Pase"/>
</dbReference>
<dbReference type="EMBL" id="KV784358">
    <property type="protein sequence ID" value="OEU16635.1"/>
    <property type="molecule type" value="Genomic_DNA"/>
</dbReference>
<name>A0A1E7FEZ9_9STRA</name>
<dbReference type="NCBIfam" id="TIGR01668">
    <property type="entry name" value="YqeG_hyp_ppase"/>
    <property type="match status" value="1"/>
</dbReference>
<dbReference type="InterPro" id="IPR036412">
    <property type="entry name" value="HAD-like_sf"/>
</dbReference>
<dbReference type="InterPro" id="IPR023214">
    <property type="entry name" value="HAD_sf"/>
</dbReference>
<dbReference type="OrthoDB" id="198652at2759"/>
<organism evidence="1 2">
    <name type="scientific">Fragilariopsis cylindrus CCMP1102</name>
    <dbReference type="NCBI Taxonomy" id="635003"/>
    <lineage>
        <taxon>Eukaryota</taxon>
        <taxon>Sar</taxon>
        <taxon>Stramenopiles</taxon>
        <taxon>Ochrophyta</taxon>
        <taxon>Bacillariophyta</taxon>
        <taxon>Bacillariophyceae</taxon>
        <taxon>Bacillariophycidae</taxon>
        <taxon>Bacillariales</taxon>
        <taxon>Bacillariaceae</taxon>
        <taxon>Fragilariopsis</taxon>
    </lineage>
</organism>
<reference evidence="1 2" key="1">
    <citation type="submission" date="2016-09" db="EMBL/GenBank/DDBJ databases">
        <title>Extensive genetic diversity and differential bi-allelic expression allows diatom success in the polar Southern Ocean.</title>
        <authorList>
            <consortium name="DOE Joint Genome Institute"/>
            <person name="Mock T."/>
            <person name="Otillar R.P."/>
            <person name="Strauss J."/>
            <person name="Dupont C."/>
            <person name="Frickenhaus S."/>
            <person name="Maumus F."/>
            <person name="Mcmullan M."/>
            <person name="Sanges R."/>
            <person name="Schmutz J."/>
            <person name="Toseland A."/>
            <person name="Valas R."/>
            <person name="Veluchamy A."/>
            <person name="Ward B.J."/>
            <person name="Allen A."/>
            <person name="Barry K."/>
            <person name="Falciatore A."/>
            <person name="Ferrante M."/>
            <person name="Fortunato A.E."/>
            <person name="Gloeckner G."/>
            <person name="Gruber A."/>
            <person name="Hipkin R."/>
            <person name="Janech M."/>
            <person name="Kroth P."/>
            <person name="Leese F."/>
            <person name="Lindquist E."/>
            <person name="Lyon B.R."/>
            <person name="Martin J."/>
            <person name="Mayer C."/>
            <person name="Parker M."/>
            <person name="Quesneville H."/>
            <person name="Raymond J."/>
            <person name="Uhlig C."/>
            <person name="Valentin K.U."/>
            <person name="Worden A.Z."/>
            <person name="Armbrust E.V."/>
            <person name="Bowler C."/>
            <person name="Green B."/>
            <person name="Moulton V."/>
            <person name="Van Oosterhout C."/>
            <person name="Grigoriev I."/>
        </authorList>
    </citation>
    <scope>NUCLEOTIDE SEQUENCE [LARGE SCALE GENOMIC DNA]</scope>
    <source>
        <strain evidence="1 2">CCMP1102</strain>
    </source>
</reference>